<dbReference type="AlphaFoldDB" id="A0A183IPQ7"/>
<dbReference type="WBParaSite" id="SBAD_0000582601-mRNA-1">
    <property type="protein sequence ID" value="SBAD_0000582601-mRNA-1"/>
    <property type="gene ID" value="SBAD_0000582601"/>
</dbReference>
<dbReference type="Proteomes" id="UP000270296">
    <property type="component" value="Unassembled WGS sequence"/>
</dbReference>
<evidence type="ECO:0000313" key="4">
    <source>
        <dbReference type="WBParaSite" id="SBAD_0000582601-mRNA-1"/>
    </source>
</evidence>
<feature type="compositionally biased region" description="Basic and acidic residues" evidence="1">
    <location>
        <begin position="130"/>
        <end position="157"/>
    </location>
</feature>
<sequence>MARGRHFRVNPLPERRCPVLSLRSSRLWSKPKPKSNRKAQCSTGGRSVEPIGWLRYPSSVVKRLSSNASQKAKPIEDRGSEERRGSQRSPPGRRNALRAGQPAQASTVSKVEAAVHRSFSMINESLTMTDRQEGEGETDNQRQTENEGERERPVGRR</sequence>
<reference evidence="4" key="1">
    <citation type="submission" date="2016-06" db="UniProtKB">
        <authorList>
            <consortium name="WormBaseParasite"/>
        </authorList>
    </citation>
    <scope>IDENTIFICATION</scope>
</reference>
<proteinExistence type="predicted"/>
<evidence type="ECO:0000313" key="3">
    <source>
        <dbReference type="Proteomes" id="UP000270296"/>
    </source>
</evidence>
<feature type="compositionally biased region" description="Basic and acidic residues" evidence="1">
    <location>
        <begin position="73"/>
        <end position="85"/>
    </location>
</feature>
<feature type="compositionally biased region" description="Polar residues" evidence="1">
    <location>
        <begin position="120"/>
        <end position="129"/>
    </location>
</feature>
<evidence type="ECO:0000256" key="1">
    <source>
        <dbReference type="SAM" id="MobiDB-lite"/>
    </source>
</evidence>
<evidence type="ECO:0000313" key="2">
    <source>
        <dbReference type="EMBL" id="VDP07725.1"/>
    </source>
</evidence>
<name>A0A183IPQ7_9BILA</name>
<dbReference type="EMBL" id="UZAM01009109">
    <property type="protein sequence ID" value="VDP07725.1"/>
    <property type="molecule type" value="Genomic_DNA"/>
</dbReference>
<accession>A0A183IPQ7</accession>
<feature type="region of interest" description="Disordered" evidence="1">
    <location>
        <begin position="63"/>
        <end position="157"/>
    </location>
</feature>
<gene>
    <name evidence="2" type="ORF">SBAD_LOCUS5604</name>
</gene>
<reference evidence="2 3" key="2">
    <citation type="submission" date="2018-11" db="EMBL/GenBank/DDBJ databases">
        <authorList>
            <consortium name="Pathogen Informatics"/>
        </authorList>
    </citation>
    <scope>NUCLEOTIDE SEQUENCE [LARGE SCALE GENOMIC DNA]</scope>
</reference>
<protein>
    <submittedName>
        <fullName evidence="2 4">Uncharacterized protein</fullName>
    </submittedName>
</protein>
<feature type="region of interest" description="Disordered" evidence="1">
    <location>
        <begin position="24"/>
        <end position="50"/>
    </location>
</feature>
<organism evidence="4">
    <name type="scientific">Soboliphyme baturini</name>
    <dbReference type="NCBI Taxonomy" id="241478"/>
    <lineage>
        <taxon>Eukaryota</taxon>
        <taxon>Metazoa</taxon>
        <taxon>Ecdysozoa</taxon>
        <taxon>Nematoda</taxon>
        <taxon>Enoplea</taxon>
        <taxon>Dorylaimia</taxon>
        <taxon>Dioctophymatida</taxon>
        <taxon>Dioctophymatoidea</taxon>
        <taxon>Soboliphymatidae</taxon>
        <taxon>Soboliphyme</taxon>
    </lineage>
</organism>
<keyword evidence="3" id="KW-1185">Reference proteome</keyword>